<proteinExistence type="predicted"/>
<sequence>MPDKAIISHRGEKYEIGRGKRFYGIWAVGAPYEAPVDRWPENPSGWQQAWGRFATIEAPGTIEPVARERKSSWLKGSGSRPRGGLPLRPRGNVALFVGEGLLVLGVVLGLAGLFPAYFATPGQASKSLLAQPDQVVLHLCYVIGWAVSAALIALSVARPATARLGALFGLGLGVVTFGLFLADLGEATQAGVSAGSGLVISLLGWLACTVGSAFALAIKEPQAGQPAADAQLAQAGQPAPVLQPARPKRKHVGPLALLVLAAIGTAAAFFPSWDSYTLVAAATGTSQTITEGNAFTSHYPGLVVAGDVAVMVAIVVIAALAALSRTPRRGALLLAGAIVPLAAQAVSALIQVSQPVSPTLFGISSAQAQAVGLSISAGVTPIFWVFFVFVISLLVSCAWLFTEPGHPAMPAFSGYGWPPAGPGTSAETDEAPSDAVTDDAESEASEPKAKQEEDDSAAAPEGGGLSAYA</sequence>
<keyword evidence="2" id="KW-0472">Membrane</keyword>
<feature type="region of interest" description="Disordered" evidence="1">
    <location>
        <begin position="418"/>
        <end position="469"/>
    </location>
</feature>
<feature type="transmembrane region" description="Helical" evidence="2">
    <location>
        <begin position="194"/>
        <end position="218"/>
    </location>
</feature>
<feature type="transmembrane region" description="Helical" evidence="2">
    <location>
        <begin position="93"/>
        <end position="115"/>
    </location>
</feature>
<reference evidence="3 4" key="1">
    <citation type="submission" date="2018-11" db="EMBL/GenBank/DDBJ databases">
        <title>Trebonia kvetii gen.nov., sp.nov., a novel acidophilic actinobacterium, and proposal of the new actinobacterial family Treboniaceae fam. nov.</title>
        <authorList>
            <person name="Rapoport D."/>
            <person name="Sagova-Mareckova M."/>
            <person name="Sedlacek I."/>
            <person name="Provaznik J."/>
            <person name="Kralova S."/>
            <person name="Pavlinic D."/>
            <person name="Benes V."/>
            <person name="Kopecky J."/>
        </authorList>
    </citation>
    <scope>NUCLEOTIDE SEQUENCE [LARGE SCALE GENOMIC DNA]</scope>
    <source>
        <strain evidence="3 4">15Tr583</strain>
    </source>
</reference>
<feature type="transmembrane region" description="Helical" evidence="2">
    <location>
        <begin position="382"/>
        <end position="401"/>
    </location>
</feature>
<feature type="transmembrane region" description="Helical" evidence="2">
    <location>
        <begin position="164"/>
        <end position="182"/>
    </location>
</feature>
<name>A0A6P2BPL3_9ACTN</name>
<dbReference type="EMBL" id="RPFW01000008">
    <property type="protein sequence ID" value="TVZ00788.1"/>
    <property type="molecule type" value="Genomic_DNA"/>
</dbReference>
<evidence type="ECO:0000256" key="2">
    <source>
        <dbReference type="SAM" id="Phobius"/>
    </source>
</evidence>
<comment type="caution">
    <text evidence="3">The sequence shown here is derived from an EMBL/GenBank/DDBJ whole genome shotgun (WGS) entry which is preliminary data.</text>
</comment>
<accession>A0A6P2BPL3</accession>
<organism evidence="3 4">
    <name type="scientific">Trebonia kvetii</name>
    <dbReference type="NCBI Taxonomy" id="2480626"/>
    <lineage>
        <taxon>Bacteria</taxon>
        <taxon>Bacillati</taxon>
        <taxon>Actinomycetota</taxon>
        <taxon>Actinomycetes</taxon>
        <taxon>Streptosporangiales</taxon>
        <taxon>Treboniaceae</taxon>
        <taxon>Trebonia</taxon>
    </lineage>
</organism>
<keyword evidence="4" id="KW-1185">Reference proteome</keyword>
<dbReference type="RefSeq" id="WP_145860530.1">
    <property type="nucleotide sequence ID" value="NZ_RPFW01000008.1"/>
</dbReference>
<feature type="transmembrane region" description="Helical" evidence="2">
    <location>
        <begin position="252"/>
        <end position="270"/>
    </location>
</feature>
<dbReference type="Proteomes" id="UP000460272">
    <property type="component" value="Unassembled WGS sequence"/>
</dbReference>
<dbReference type="AlphaFoldDB" id="A0A6P2BPL3"/>
<evidence type="ECO:0000313" key="4">
    <source>
        <dbReference type="Proteomes" id="UP000460272"/>
    </source>
</evidence>
<feature type="compositionally biased region" description="Acidic residues" evidence="1">
    <location>
        <begin position="427"/>
        <end position="444"/>
    </location>
</feature>
<keyword evidence="2" id="KW-0812">Transmembrane</keyword>
<protein>
    <submittedName>
        <fullName evidence="3">Uncharacterized protein</fullName>
    </submittedName>
</protein>
<evidence type="ECO:0000313" key="3">
    <source>
        <dbReference type="EMBL" id="TVZ00788.1"/>
    </source>
</evidence>
<feature type="transmembrane region" description="Helical" evidence="2">
    <location>
        <begin position="330"/>
        <end position="350"/>
    </location>
</feature>
<evidence type="ECO:0000256" key="1">
    <source>
        <dbReference type="SAM" id="MobiDB-lite"/>
    </source>
</evidence>
<feature type="transmembrane region" description="Helical" evidence="2">
    <location>
        <begin position="302"/>
        <end position="323"/>
    </location>
</feature>
<keyword evidence="2" id="KW-1133">Transmembrane helix</keyword>
<gene>
    <name evidence="3" type="ORF">EAS64_36150</name>
</gene>
<feature type="transmembrane region" description="Helical" evidence="2">
    <location>
        <begin position="135"/>
        <end position="157"/>
    </location>
</feature>